<organism evidence="2 3">
    <name type="scientific">Reticulomyxa filosa</name>
    <dbReference type="NCBI Taxonomy" id="46433"/>
    <lineage>
        <taxon>Eukaryota</taxon>
        <taxon>Sar</taxon>
        <taxon>Rhizaria</taxon>
        <taxon>Retaria</taxon>
        <taxon>Foraminifera</taxon>
        <taxon>Monothalamids</taxon>
        <taxon>Reticulomyxidae</taxon>
        <taxon>Reticulomyxa</taxon>
    </lineage>
</organism>
<dbReference type="Proteomes" id="UP000023152">
    <property type="component" value="Unassembled WGS sequence"/>
</dbReference>
<keyword evidence="3" id="KW-1185">Reference proteome</keyword>
<protein>
    <submittedName>
        <fullName evidence="2">Uncharacterized protein</fullName>
    </submittedName>
</protein>
<sequence>MLSLEAKKKILSAVSKETERSNSSYRSSALTALGEISSHLDAISILDDFVPVLDRIFAEFDQKQKEDMAETVTNDEKKQDLKEKSKSRNEVLSSALLCMGEFIVSIFALV</sequence>
<feature type="region of interest" description="Disordered" evidence="1">
    <location>
        <begin position="66"/>
        <end position="88"/>
    </location>
</feature>
<dbReference type="EMBL" id="ASPP01020480">
    <property type="protein sequence ID" value="ETO13650.1"/>
    <property type="molecule type" value="Genomic_DNA"/>
</dbReference>
<name>X6MKP0_RETFI</name>
<evidence type="ECO:0000313" key="2">
    <source>
        <dbReference type="EMBL" id="ETO13650.1"/>
    </source>
</evidence>
<evidence type="ECO:0000256" key="1">
    <source>
        <dbReference type="SAM" id="MobiDB-lite"/>
    </source>
</evidence>
<comment type="caution">
    <text evidence="2">The sequence shown here is derived from an EMBL/GenBank/DDBJ whole genome shotgun (WGS) entry which is preliminary data.</text>
</comment>
<dbReference type="Pfam" id="PF23731">
    <property type="entry name" value="ARM_ECM29_C"/>
    <property type="match status" value="1"/>
</dbReference>
<evidence type="ECO:0000313" key="3">
    <source>
        <dbReference type="Proteomes" id="UP000023152"/>
    </source>
</evidence>
<reference evidence="2 3" key="1">
    <citation type="journal article" date="2013" name="Curr. Biol.">
        <title>The Genome of the Foraminiferan Reticulomyxa filosa.</title>
        <authorList>
            <person name="Glockner G."/>
            <person name="Hulsmann N."/>
            <person name="Schleicher M."/>
            <person name="Noegel A.A."/>
            <person name="Eichinger L."/>
            <person name="Gallinger C."/>
            <person name="Pawlowski J."/>
            <person name="Sierra R."/>
            <person name="Euteneuer U."/>
            <person name="Pillet L."/>
            <person name="Moustafa A."/>
            <person name="Platzer M."/>
            <person name="Groth M."/>
            <person name="Szafranski K."/>
            <person name="Schliwa M."/>
        </authorList>
    </citation>
    <scope>NUCLEOTIDE SEQUENCE [LARGE SCALE GENOMIC DNA]</scope>
</reference>
<gene>
    <name evidence="2" type="ORF">RFI_23718</name>
</gene>
<dbReference type="AlphaFoldDB" id="X6MKP0"/>
<accession>X6MKP0</accession>
<proteinExistence type="predicted"/>